<comment type="caution">
    <text evidence="1">The sequence shown here is derived from an EMBL/GenBank/DDBJ whole genome shotgun (WGS) entry which is preliminary data.</text>
</comment>
<accession>A0A645IN75</accession>
<organism evidence="1">
    <name type="scientific">bioreactor metagenome</name>
    <dbReference type="NCBI Taxonomy" id="1076179"/>
    <lineage>
        <taxon>unclassified sequences</taxon>
        <taxon>metagenomes</taxon>
        <taxon>ecological metagenomes</taxon>
    </lineage>
</organism>
<dbReference type="AlphaFoldDB" id="A0A645IN75"/>
<protein>
    <submittedName>
        <fullName evidence="1">Uncharacterized protein</fullName>
    </submittedName>
</protein>
<gene>
    <name evidence="1" type="ORF">SDC9_200188</name>
</gene>
<proteinExistence type="predicted"/>
<dbReference type="EMBL" id="VSSQ01118727">
    <property type="protein sequence ID" value="MPN52526.1"/>
    <property type="molecule type" value="Genomic_DNA"/>
</dbReference>
<sequence>MILKKVVKSCNITEANQPFGRFAKLFKPKLLYDVNSPIAPPTAKDCFYIRCVHCMLKIIKPFVYASGIFTRCCSGMFAQY</sequence>
<name>A0A645IN75_9ZZZZ</name>
<evidence type="ECO:0000313" key="1">
    <source>
        <dbReference type="EMBL" id="MPN52526.1"/>
    </source>
</evidence>
<reference evidence="1" key="1">
    <citation type="submission" date="2019-08" db="EMBL/GenBank/DDBJ databases">
        <authorList>
            <person name="Kucharzyk K."/>
            <person name="Murdoch R.W."/>
            <person name="Higgins S."/>
            <person name="Loffler F."/>
        </authorList>
    </citation>
    <scope>NUCLEOTIDE SEQUENCE</scope>
</reference>